<evidence type="ECO:0000313" key="1">
    <source>
        <dbReference type="EMBL" id="MDI9257799.1"/>
    </source>
</evidence>
<reference evidence="1 2" key="1">
    <citation type="submission" date="2023-05" db="EMBL/GenBank/DDBJ databases">
        <title>Flavobacterium sedimenti sp. nov., isolated from the sediment.</title>
        <authorList>
            <person name="Wu N."/>
        </authorList>
    </citation>
    <scope>NUCLEOTIDE SEQUENCE [LARGE SCALE GENOMIC DNA]</scope>
    <source>
        <strain evidence="1 2">YZ-48</strain>
    </source>
</reference>
<protein>
    <recommendedName>
        <fullName evidence="3">Secretion protein</fullName>
    </recommendedName>
</protein>
<dbReference type="RefSeq" id="WP_283239475.1">
    <property type="nucleotide sequence ID" value="NZ_JASGBP010000006.1"/>
</dbReference>
<comment type="caution">
    <text evidence="1">The sequence shown here is derived from an EMBL/GenBank/DDBJ whole genome shotgun (WGS) entry which is preliminary data.</text>
</comment>
<evidence type="ECO:0008006" key="3">
    <source>
        <dbReference type="Google" id="ProtNLM"/>
    </source>
</evidence>
<dbReference type="Proteomes" id="UP001230035">
    <property type="component" value="Unassembled WGS sequence"/>
</dbReference>
<keyword evidence="2" id="KW-1185">Reference proteome</keyword>
<sequence>MKHLLLITVMVFALCPVSKMQGQSAIEIKPLFSDVSELTNDNAENRQFEILAHEDMEVDLNFSLKLEGNVTVSVTDQYNHLVMSKKIKKNEKNPLVFSMAQNQRYIVKVTGEKQTNLIVQLSEK</sequence>
<evidence type="ECO:0000313" key="2">
    <source>
        <dbReference type="Proteomes" id="UP001230035"/>
    </source>
</evidence>
<proteinExistence type="predicted"/>
<name>A0ABT6XRS9_9FLAO</name>
<organism evidence="1 2">
    <name type="scientific">Flavobacterium sedimenticola</name>
    <dbReference type="NCBI Taxonomy" id="3043286"/>
    <lineage>
        <taxon>Bacteria</taxon>
        <taxon>Pseudomonadati</taxon>
        <taxon>Bacteroidota</taxon>
        <taxon>Flavobacteriia</taxon>
        <taxon>Flavobacteriales</taxon>
        <taxon>Flavobacteriaceae</taxon>
        <taxon>Flavobacterium</taxon>
    </lineage>
</organism>
<gene>
    <name evidence="1" type="ORF">QHT84_10280</name>
</gene>
<accession>A0ABT6XRS9</accession>
<dbReference type="EMBL" id="JASGBP010000006">
    <property type="protein sequence ID" value="MDI9257799.1"/>
    <property type="molecule type" value="Genomic_DNA"/>
</dbReference>